<evidence type="ECO:0000313" key="7">
    <source>
        <dbReference type="EMBL" id="WPJ95235.1"/>
    </source>
</evidence>
<dbReference type="GO" id="GO:0008168">
    <property type="term" value="F:methyltransferase activity"/>
    <property type="evidence" value="ECO:0007669"/>
    <property type="project" value="UniProtKB-KW"/>
</dbReference>
<dbReference type="InterPro" id="IPR012263">
    <property type="entry name" value="M_m6A_EcoRV"/>
</dbReference>
<keyword evidence="3 7" id="KW-0489">Methyltransferase</keyword>
<evidence type="ECO:0000256" key="3">
    <source>
        <dbReference type="ARBA" id="ARBA00022603"/>
    </source>
</evidence>
<protein>
    <recommendedName>
        <fullName evidence="2">site-specific DNA-methyltransferase (adenine-specific)</fullName>
        <ecNumber evidence="2">2.1.1.72</ecNumber>
    </recommendedName>
</protein>
<dbReference type="Proteomes" id="UP001324993">
    <property type="component" value="Chromosome"/>
</dbReference>
<dbReference type="PANTHER" id="PTHR30481:SF2">
    <property type="entry name" value="SITE-SPECIFIC DNA-METHYLTRANSFERASE (ADENINE-SPECIFIC)"/>
    <property type="match status" value="1"/>
</dbReference>
<evidence type="ECO:0000256" key="4">
    <source>
        <dbReference type="ARBA" id="ARBA00022679"/>
    </source>
</evidence>
<keyword evidence="8" id="KW-1185">Reference proteome</keyword>
<evidence type="ECO:0000256" key="5">
    <source>
        <dbReference type="ARBA" id="ARBA00022691"/>
    </source>
</evidence>
<dbReference type="Pfam" id="PF02086">
    <property type="entry name" value="MethyltransfD12"/>
    <property type="match status" value="1"/>
</dbReference>
<keyword evidence="5" id="KW-0949">S-adenosyl-L-methionine</keyword>
<evidence type="ECO:0000313" key="8">
    <source>
        <dbReference type="Proteomes" id="UP001324993"/>
    </source>
</evidence>
<dbReference type="InterPro" id="IPR012327">
    <property type="entry name" value="MeTrfase_D12"/>
</dbReference>
<dbReference type="EC" id="2.1.1.72" evidence="2"/>
<dbReference type="PIRSF" id="PIRSF000398">
    <property type="entry name" value="M_m6A_EcoRV"/>
    <property type="match status" value="1"/>
</dbReference>
<evidence type="ECO:0000256" key="6">
    <source>
        <dbReference type="ARBA" id="ARBA00047942"/>
    </source>
</evidence>
<dbReference type="Gene3D" id="3.40.50.150">
    <property type="entry name" value="Vaccinia Virus protein VP39"/>
    <property type="match status" value="1"/>
</dbReference>
<gene>
    <name evidence="7" type="ORF">SH580_17575</name>
</gene>
<dbReference type="InterPro" id="IPR029063">
    <property type="entry name" value="SAM-dependent_MTases_sf"/>
</dbReference>
<evidence type="ECO:0000256" key="2">
    <source>
        <dbReference type="ARBA" id="ARBA00011900"/>
    </source>
</evidence>
<sequence>MSIAHSPLRYPGGKNCIFSFVSCLIAENDMLGCKYIEPYAGGAGLALRLLYEEFAESIVINDLDPLVHAFWCTCVNEPGKLIEWIKETPVTVSIWKQCKEIIRNPEGASPFEMAVSFFFLNRTNVSGVLSGGIIGGVNQTGKYKIDARYNKAALIQKIEKIGRFSSRIEVSKLDGIKLVEKYKKYRADTFLYLDPPYYEKGSNLYLNAYKDADHTRLSEYVSTLSTPWLLSYDNHSFIIDLYNAFEKRAYKLQHSTSNKIGDEVLIFSRKISFDKSLAMLREPLII</sequence>
<proteinExistence type="inferred from homology"/>
<dbReference type="PANTHER" id="PTHR30481">
    <property type="entry name" value="DNA ADENINE METHYLASE"/>
    <property type="match status" value="1"/>
</dbReference>
<dbReference type="GO" id="GO:0032259">
    <property type="term" value="P:methylation"/>
    <property type="evidence" value="ECO:0007669"/>
    <property type="project" value="UniProtKB-KW"/>
</dbReference>
<dbReference type="InterPro" id="IPR023095">
    <property type="entry name" value="Ade_MeTrfase_dom_2"/>
</dbReference>
<dbReference type="SUPFAM" id="SSF53335">
    <property type="entry name" value="S-adenosyl-L-methionine-dependent methyltransferases"/>
    <property type="match status" value="1"/>
</dbReference>
<dbReference type="EMBL" id="CP138858">
    <property type="protein sequence ID" value="WPJ95235.1"/>
    <property type="molecule type" value="Genomic_DNA"/>
</dbReference>
<evidence type="ECO:0000256" key="1">
    <source>
        <dbReference type="ARBA" id="ARBA00006594"/>
    </source>
</evidence>
<dbReference type="PRINTS" id="PR00505">
    <property type="entry name" value="D12N6MTFRASE"/>
</dbReference>
<organism evidence="7 8">
    <name type="scientific">Coraliomargarita algicola</name>
    <dbReference type="NCBI Taxonomy" id="3092156"/>
    <lineage>
        <taxon>Bacteria</taxon>
        <taxon>Pseudomonadati</taxon>
        <taxon>Verrucomicrobiota</taxon>
        <taxon>Opitutia</taxon>
        <taxon>Puniceicoccales</taxon>
        <taxon>Coraliomargaritaceae</taxon>
        <taxon>Coraliomargarita</taxon>
    </lineage>
</organism>
<reference evidence="7 8" key="1">
    <citation type="submission" date="2023-11" db="EMBL/GenBank/DDBJ databases">
        <title>Coraliomargarita sp. nov., isolated from marine algae.</title>
        <authorList>
            <person name="Lee J.K."/>
            <person name="Baek J.H."/>
            <person name="Kim J.M."/>
            <person name="Choi D.G."/>
            <person name="Jeon C.O."/>
        </authorList>
    </citation>
    <scope>NUCLEOTIDE SEQUENCE [LARGE SCALE GENOMIC DNA]</scope>
    <source>
        <strain evidence="7 8">J2-16</strain>
    </source>
</reference>
<name>A0ABZ0RGE4_9BACT</name>
<accession>A0ABZ0RGE4</accession>
<comment type="similarity">
    <text evidence="1">Belongs to the N(4)/N(6)-methyltransferase family.</text>
</comment>
<comment type="catalytic activity">
    <reaction evidence="6">
        <text>a 2'-deoxyadenosine in DNA + S-adenosyl-L-methionine = an N(6)-methyl-2'-deoxyadenosine in DNA + S-adenosyl-L-homocysteine + H(+)</text>
        <dbReference type="Rhea" id="RHEA:15197"/>
        <dbReference type="Rhea" id="RHEA-COMP:12418"/>
        <dbReference type="Rhea" id="RHEA-COMP:12419"/>
        <dbReference type="ChEBI" id="CHEBI:15378"/>
        <dbReference type="ChEBI" id="CHEBI:57856"/>
        <dbReference type="ChEBI" id="CHEBI:59789"/>
        <dbReference type="ChEBI" id="CHEBI:90615"/>
        <dbReference type="ChEBI" id="CHEBI:90616"/>
        <dbReference type="EC" id="2.1.1.72"/>
    </reaction>
</comment>
<keyword evidence="4" id="KW-0808">Transferase</keyword>
<dbReference type="RefSeq" id="WP_319832128.1">
    <property type="nucleotide sequence ID" value="NZ_CP138858.1"/>
</dbReference>
<dbReference type="Gene3D" id="1.10.1020.10">
    <property type="entry name" value="Adenine-specific Methyltransferase, Domain 2"/>
    <property type="match status" value="1"/>
</dbReference>